<dbReference type="EMBL" id="JBHUJB010000021">
    <property type="protein sequence ID" value="MFD2158108.1"/>
    <property type="molecule type" value="Genomic_DNA"/>
</dbReference>
<keyword evidence="2" id="KW-1185">Reference proteome</keyword>
<dbReference type="Gene3D" id="2.40.50.90">
    <property type="match status" value="1"/>
</dbReference>
<evidence type="ECO:0000313" key="1">
    <source>
        <dbReference type="EMBL" id="MFD2158108.1"/>
    </source>
</evidence>
<evidence type="ECO:0000313" key="2">
    <source>
        <dbReference type="Proteomes" id="UP001597389"/>
    </source>
</evidence>
<name>A0ABW4Z857_9BACT</name>
<gene>
    <name evidence="1" type="ORF">ACFSW8_04265</name>
</gene>
<dbReference type="InterPro" id="IPR035437">
    <property type="entry name" value="SNase_OB-fold_sf"/>
</dbReference>
<proteinExistence type="predicted"/>
<protein>
    <submittedName>
        <fullName evidence="1">Thermonuclease family protein</fullName>
    </submittedName>
</protein>
<dbReference type="SUPFAM" id="SSF50199">
    <property type="entry name" value="Staphylococcal nuclease"/>
    <property type="match status" value="1"/>
</dbReference>
<comment type="caution">
    <text evidence="1">The sequence shown here is derived from an EMBL/GenBank/DDBJ whole genome shotgun (WGS) entry which is preliminary data.</text>
</comment>
<sequence length="76" mass="8287">MQHILTTFTILFSFFSNTLLAKELSGKVTSIADGDTLTLLVHQASAAPTQHKIRLLGIDAPESQQAFGHARSLKHN</sequence>
<dbReference type="Proteomes" id="UP001597389">
    <property type="component" value="Unassembled WGS sequence"/>
</dbReference>
<dbReference type="RefSeq" id="WP_377090232.1">
    <property type="nucleotide sequence ID" value="NZ_JBHSJL010000014.1"/>
</dbReference>
<accession>A0ABW4Z857</accession>
<reference evidence="2" key="1">
    <citation type="journal article" date="2019" name="Int. J. Syst. Evol. Microbiol.">
        <title>The Global Catalogue of Microorganisms (GCM) 10K type strain sequencing project: providing services to taxonomists for standard genome sequencing and annotation.</title>
        <authorList>
            <consortium name="The Broad Institute Genomics Platform"/>
            <consortium name="The Broad Institute Genome Sequencing Center for Infectious Disease"/>
            <person name="Wu L."/>
            <person name="Ma J."/>
        </authorList>
    </citation>
    <scope>NUCLEOTIDE SEQUENCE [LARGE SCALE GENOMIC DNA]</scope>
    <source>
        <strain evidence="2">CCUG 57942</strain>
    </source>
</reference>
<organism evidence="1 2">
    <name type="scientific">Rubritalea tangerina</name>
    <dbReference type="NCBI Taxonomy" id="430798"/>
    <lineage>
        <taxon>Bacteria</taxon>
        <taxon>Pseudomonadati</taxon>
        <taxon>Verrucomicrobiota</taxon>
        <taxon>Verrucomicrobiia</taxon>
        <taxon>Verrucomicrobiales</taxon>
        <taxon>Rubritaleaceae</taxon>
        <taxon>Rubritalea</taxon>
    </lineage>
</organism>